<feature type="compositionally biased region" description="Low complexity" evidence="1">
    <location>
        <begin position="18"/>
        <end position="31"/>
    </location>
</feature>
<reference evidence="4 5" key="1">
    <citation type="submission" date="2024-09" db="EMBL/GenBank/DDBJ databases">
        <authorList>
            <person name="Sun Q."/>
            <person name="Mori K."/>
        </authorList>
    </citation>
    <scope>NUCLEOTIDE SEQUENCE [LARGE SCALE GENOMIC DNA]</scope>
    <source>
        <strain evidence="4 5">JCM 11683</strain>
    </source>
</reference>
<feature type="transmembrane region" description="Helical" evidence="2">
    <location>
        <begin position="44"/>
        <end position="70"/>
    </location>
</feature>
<feature type="region of interest" description="Disordered" evidence="1">
    <location>
        <begin position="1"/>
        <end position="34"/>
    </location>
</feature>
<comment type="caution">
    <text evidence="4">The sequence shown here is derived from an EMBL/GenBank/DDBJ whole genome shotgun (WGS) entry which is preliminary data.</text>
</comment>
<keyword evidence="2" id="KW-0812">Transmembrane</keyword>
<dbReference type="RefSeq" id="WP_376841201.1">
    <property type="nucleotide sequence ID" value="NZ_JBHMAU010000074.1"/>
</dbReference>
<evidence type="ECO:0000313" key="4">
    <source>
        <dbReference type="EMBL" id="MFB9777286.1"/>
    </source>
</evidence>
<organism evidence="4 5">
    <name type="scientific">Brevibacterium otitidis</name>
    <dbReference type="NCBI Taxonomy" id="53364"/>
    <lineage>
        <taxon>Bacteria</taxon>
        <taxon>Bacillati</taxon>
        <taxon>Actinomycetota</taxon>
        <taxon>Actinomycetes</taxon>
        <taxon>Micrococcales</taxon>
        <taxon>Brevibacteriaceae</taxon>
        <taxon>Brevibacterium</taxon>
    </lineage>
</organism>
<evidence type="ECO:0000256" key="2">
    <source>
        <dbReference type="SAM" id="Phobius"/>
    </source>
</evidence>
<evidence type="ECO:0000313" key="5">
    <source>
        <dbReference type="Proteomes" id="UP001589707"/>
    </source>
</evidence>
<keyword evidence="5" id="KW-1185">Reference proteome</keyword>
<dbReference type="EMBL" id="JBHMAU010000074">
    <property type="protein sequence ID" value="MFB9777286.1"/>
    <property type="molecule type" value="Genomic_DNA"/>
</dbReference>
<evidence type="ECO:0000259" key="3">
    <source>
        <dbReference type="Pfam" id="PF13828"/>
    </source>
</evidence>
<keyword evidence="2" id="KW-0472">Membrane</keyword>
<accession>A0ABV5X5G6</accession>
<name>A0ABV5X5G6_9MICO</name>
<protein>
    <submittedName>
        <fullName evidence="4">DUF4190 domain-containing protein</fullName>
    </submittedName>
</protein>
<gene>
    <name evidence="4" type="ORF">ACFFN1_12900</name>
</gene>
<feature type="transmembrane region" description="Helical" evidence="2">
    <location>
        <begin position="91"/>
        <end position="120"/>
    </location>
</feature>
<dbReference type="Pfam" id="PF13828">
    <property type="entry name" value="DUF4190"/>
    <property type="match status" value="1"/>
</dbReference>
<proteinExistence type="predicted"/>
<dbReference type="Proteomes" id="UP001589707">
    <property type="component" value="Unassembled WGS sequence"/>
</dbReference>
<feature type="domain" description="DUF4190" evidence="3">
    <location>
        <begin position="42"/>
        <end position="102"/>
    </location>
</feature>
<keyword evidence="2" id="KW-1133">Transmembrane helix</keyword>
<sequence length="123" mass="12509">MSNPYQSGPHPSGGAYTGPQSYGQQQSYGPPVCAPPPPQNTMALVSLIFSLVGLATGGLLAIVGIVLGHIAKRQIKRTGESGDALATAGLVVGYAIAIPIVLALLFLIAFLIFGIGLGIYSST</sequence>
<evidence type="ECO:0000256" key="1">
    <source>
        <dbReference type="SAM" id="MobiDB-lite"/>
    </source>
</evidence>
<dbReference type="InterPro" id="IPR025241">
    <property type="entry name" value="DUF4190"/>
</dbReference>